<keyword evidence="2" id="KW-1185">Reference proteome</keyword>
<evidence type="ECO:0008006" key="3">
    <source>
        <dbReference type="Google" id="ProtNLM"/>
    </source>
</evidence>
<reference evidence="1" key="2">
    <citation type="submission" date="2023-06" db="EMBL/GenBank/DDBJ databases">
        <authorList>
            <consortium name="Lawrence Berkeley National Laboratory"/>
            <person name="Haridas S."/>
            <person name="Hensen N."/>
            <person name="Bonometti L."/>
            <person name="Westerberg I."/>
            <person name="Brannstrom I.O."/>
            <person name="Guillou S."/>
            <person name="Cros-Aarteil S."/>
            <person name="Calhoun S."/>
            <person name="Kuo A."/>
            <person name="Mondo S."/>
            <person name="Pangilinan J."/>
            <person name="Riley R."/>
            <person name="LaButti K."/>
            <person name="Andreopoulos B."/>
            <person name="Lipzen A."/>
            <person name="Chen C."/>
            <person name="Yanf M."/>
            <person name="Daum C."/>
            <person name="Ng V."/>
            <person name="Clum A."/>
            <person name="Steindorff A."/>
            <person name="Ohm R."/>
            <person name="Martin F."/>
            <person name="Silar P."/>
            <person name="Natvig D."/>
            <person name="Lalanne C."/>
            <person name="Gautier V."/>
            <person name="Ament-velasquez S.L."/>
            <person name="Kruys A."/>
            <person name="Hutchinson M.I."/>
            <person name="Powell A.J."/>
            <person name="Barry K."/>
            <person name="Miller A.N."/>
            <person name="Grigoriev I.V."/>
            <person name="Debuchy R."/>
            <person name="Gladieux P."/>
            <person name="Thoren M.H."/>
            <person name="Johannesson H."/>
        </authorList>
    </citation>
    <scope>NUCLEOTIDE SEQUENCE</scope>
    <source>
        <strain evidence="1">CBS 232.78</strain>
    </source>
</reference>
<protein>
    <recommendedName>
        <fullName evidence="3">Fungal N-terminal domain-containing protein</fullName>
    </recommendedName>
</protein>
<dbReference type="AlphaFoldDB" id="A0AAE0NSN7"/>
<comment type="caution">
    <text evidence="1">The sequence shown here is derived from an EMBL/GenBank/DDBJ whole genome shotgun (WGS) entry which is preliminary data.</text>
</comment>
<reference evidence="1" key="1">
    <citation type="journal article" date="2023" name="Mol. Phylogenet. Evol.">
        <title>Genome-scale phylogeny and comparative genomics of the fungal order Sordariales.</title>
        <authorList>
            <person name="Hensen N."/>
            <person name="Bonometti L."/>
            <person name="Westerberg I."/>
            <person name="Brannstrom I.O."/>
            <person name="Guillou S."/>
            <person name="Cros-Aarteil S."/>
            <person name="Calhoun S."/>
            <person name="Haridas S."/>
            <person name="Kuo A."/>
            <person name="Mondo S."/>
            <person name="Pangilinan J."/>
            <person name="Riley R."/>
            <person name="LaButti K."/>
            <person name="Andreopoulos B."/>
            <person name="Lipzen A."/>
            <person name="Chen C."/>
            <person name="Yan M."/>
            <person name="Daum C."/>
            <person name="Ng V."/>
            <person name="Clum A."/>
            <person name="Steindorff A."/>
            <person name="Ohm R.A."/>
            <person name="Martin F."/>
            <person name="Silar P."/>
            <person name="Natvig D.O."/>
            <person name="Lalanne C."/>
            <person name="Gautier V."/>
            <person name="Ament-Velasquez S.L."/>
            <person name="Kruys A."/>
            <person name="Hutchinson M.I."/>
            <person name="Powell A.J."/>
            <person name="Barry K."/>
            <person name="Miller A.N."/>
            <person name="Grigoriev I.V."/>
            <person name="Debuchy R."/>
            <person name="Gladieux P."/>
            <person name="Hiltunen Thoren M."/>
            <person name="Johannesson H."/>
        </authorList>
    </citation>
    <scope>NUCLEOTIDE SEQUENCE</scope>
    <source>
        <strain evidence="1">CBS 232.78</strain>
    </source>
</reference>
<evidence type="ECO:0000313" key="1">
    <source>
        <dbReference type="EMBL" id="KAK3386804.1"/>
    </source>
</evidence>
<evidence type="ECO:0000313" key="2">
    <source>
        <dbReference type="Proteomes" id="UP001285441"/>
    </source>
</evidence>
<proteinExistence type="predicted"/>
<gene>
    <name evidence="1" type="ORF">B0H63DRAFT_141026</name>
</gene>
<dbReference type="Proteomes" id="UP001285441">
    <property type="component" value="Unassembled WGS sequence"/>
</dbReference>
<name>A0AAE0NSN7_9PEZI</name>
<organism evidence="1 2">
    <name type="scientific">Podospora didyma</name>
    <dbReference type="NCBI Taxonomy" id="330526"/>
    <lineage>
        <taxon>Eukaryota</taxon>
        <taxon>Fungi</taxon>
        <taxon>Dikarya</taxon>
        <taxon>Ascomycota</taxon>
        <taxon>Pezizomycotina</taxon>
        <taxon>Sordariomycetes</taxon>
        <taxon>Sordariomycetidae</taxon>
        <taxon>Sordariales</taxon>
        <taxon>Podosporaceae</taxon>
        <taxon>Podospora</taxon>
    </lineage>
</organism>
<sequence>MAELILAVIPLALKSIDRVSTFFGRLQNAPRRIQFFRSQISHLKENLQHLQDEVVYSPVSLNLNPEMVEQVSHFLERARRFFDGYKPTGSAVRAGALSAIWTLKHDEELEEYSKEIHHISHRVILVWLRLICSRQRGPPEQQMRIQNDTNALASEIENLSLTDLHRPGANNGSGDLVLAQVAAIHGVDPTLPITIEQKLKEIDNKIRKYMADLKIPVNDIMDNVTIADEAAFRNVDMTLKLERVPSYEILHLEQMQIISLDKDTVVLFSQRRDQSIRVKHLMSRHTTPFTPDITSRHTSFLSSHCITVIDRGTHHLYHVSEPRYSFQAPQKRKRFQSVLRERDLLAEFEASDITWGGKPVGPRAQVLQFWGPSKGSTEVTITVLVEGEEGVKHTEWFIGDFKDGVEVKVRKMSRFTKGRTKVVARLMPLYRQESPAGDEDVVIAFSGQAEAERFKHSFKKHYPLPIAGGKKPELRLDGWSFEDSPDILMELGL</sequence>
<dbReference type="EMBL" id="JAULSW010000003">
    <property type="protein sequence ID" value="KAK3386804.1"/>
    <property type="molecule type" value="Genomic_DNA"/>
</dbReference>
<accession>A0AAE0NSN7</accession>